<evidence type="ECO:0000313" key="4">
    <source>
        <dbReference type="Proteomes" id="UP000588491"/>
    </source>
</evidence>
<dbReference type="Proteomes" id="UP000588491">
    <property type="component" value="Unassembled WGS sequence"/>
</dbReference>
<accession>A0A7Y0K5G1</accession>
<organism evidence="3 4">
    <name type="scientific">Niallia alba</name>
    <dbReference type="NCBI Taxonomy" id="2729105"/>
    <lineage>
        <taxon>Bacteria</taxon>
        <taxon>Bacillati</taxon>
        <taxon>Bacillota</taxon>
        <taxon>Bacilli</taxon>
        <taxon>Bacillales</taxon>
        <taxon>Bacillaceae</taxon>
        <taxon>Niallia</taxon>
    </lineage>
</organism>
<dbReference type="EMBL" id="JABBPK010000001">
    <property type="protein sequence ID" value="NMO76152.1"/>
    <property type="molecule type" value="Genomic_DNA"/>
</dbReference>
<proteinExistence type="predicted"/>
<evidence type="ECO:0000313" key="3">
    <source>
        <dbReference type="EMBL" id="NMO76152.1"/>
    </source>
</evidence>
<sequence>MGKVYIEVEKYEWIAATALTRRFTMSEFINGLFNILYGAFGVPLLLIVLIILVIVVSQRRRKKKMKQEDWMGHSPVEKIEKEDEKKK</sequence>
<reference evidence="3 4" key="1">
    <citation type="submission" date="2020-04" db="EMBL/GenBank/DDBJ databases">
        <title>Bacillus sp. UniB3 isolated from commercial digestive syrup.</title>
        <authorList>
            <person name="Thorat V."/>
            <person name="Kirdat K."/>
            <person name="Tiwarekar B."/>
            <person name="Yadav A."/>
        </authorList>
    </citation>
    <scope>NUCLEOTIDE SEQUENCE [LARGE SCALE GENOMIC DNA]</scope>
    <source>
        <strain evidence="3 4">UniB3</strain>
    </source>
</reference>
<evidence type="ECO:0000256" key="1">
    <source>
        <dbReference type="SAM" id="MobiDB-lite"/>
    </source>
</evidence>
<gene>
    <name evidence="3" type="ORF">HHU08_03885</name>
</gene>
<keyword evidence="2" id="KW-0812">Transmembrane</keyword>
<comment type="caution">
    <text evidence="3">The sequence shown here is derived from an EMBL/GenBank/DDBJ whole genome shotgun (WGS) entry which is preliminary data.</text>
</comment>
<name>A0A7Y0K5G1_9BACI</name>
<feature type="region of interest" description="Disordered" evidence="1">
    <location>
        <begin position="61"/>
        <end position="87"/>
    </location>
</feature>
<feature type="transmembrane region" description="Helical" evidence="2">
    <location>
        <begin position="35"/>
        <end position="56"/>
    </location>
</feature>
<keyword evidence="2" id="KW-0472">Membrane</keyword>
<feature type="compositionally biased region" description="Basic and acidic residues" evidence="1">
    <location>
        <begin position="66"/>
        <end position="87"/>
    </location>
</feature>
<evidence type="ECO:0000256" key="2">
    <source>
        <dbReference type="SAM" id="Phobius"/>
    </source>
</evidence>
<dbReference type="AlphaFoldDB" id="A0A7Y0K5G1"/>
<protein>
    <submittedName>
        <fullName evidence="3">Uncharacterized protein</fullName>
    </submittedName>
</protein>
<keyword evidence="4" id="KW-1185">Reference proteome</keyword>
<keyword evidence="2" id="KW-1133">Transmembrane helix</keyword>